<protein>
    <recommendedName>
        <fullName evidence="3">NodB homology domain-containing protein</fullName>
    </recommendedName>
</protein>
<gene>
    <name evidence="1" type="ORF">Vqi01_47500</name>
</gene>
<name>A0ABQ4JGD8_9ACTN</name>
<dbReference type="Proteomes" id="UP000653076">
    <property type="component" value="Unassembled WGS sequence"/>
</dbReference>
<proteinExistence type="predicted"/>
<dbReference type="InterPro" id="IPR011330">
    <property type="entry name" value="Glyco_hydro/deAcase_b/a-brl"/>
</dbReference>
<reference evidence="1 2" key="1">
    <citation type="submission" date="2021-01" db="EMBL/GenBank/DDBJ databases">
        <title>Whole genome shotgun sequence of Verrucosispora qiuiae NBRC 106684.</title>
        <authorList>
            <person name="Komaki H."/>
            <person name="Tamura T."/>
        </authorList>
    </citation>
    <scope>NUCLEOTIDE SEQUENCE [LARGE SCALE GENOMIC DNA]</scope>
    <source>
        <strain evidence="1 2">NBRC 106684</strain>
    </source>
</reference>
<comment type="caution">
    <text evidence="1">The sequence shown here is derived from an EMBL/GenBank/DDBJ whole genome shotgun (WGS) entry which is preliminary data.</text>
</comment>
<evidence type="ECO:0000313" key="1">
    <source>
        <dbReference type="EMBL" id="GIJ29588.1"/>
    </source>
</evidence>
<dbReference type="RefSeq" id="WP_204037053.1">
    <property type="nucleotide sequence ID" value="NZ_BOPC01000076.1"/>
</dbReference>
<dbReference type="SUPFAM" id="SSF88713">
    <property type="entry name" value="Glycoside hydrolase/deacetylase"/>
    <property type="match status" value="1"/>
</dbReference>
<evidence type="ECO:0000313" key="2">
    <source>
        <dbReference type="Proteomes" id="UP000653076"/>
    </source>
</evidence>
<organism evidence="1 2">
    <name type="scientific">Micromonospora qiuiae</name>
    <dbReference type="NCBI Taxonomy" id="502268"/>
    <lineage>
        <taxon>Bacteria</taxon>
        <taxon>Bacillati</taxon>
        <taxon>Actinomycetota</taxon>
        <taxon>Actinomycetes</taxon>
        <taxon>Micromonosporales</taxon>
        <taxon>Micromonosporaceae</taxon>
        <taxon>Micromonospora</taxon>
    </lineage>
</organism>
<dbReference type="EMBL" id="BOPC01000076">
    <property type="protein sequence ID" value="GIJ29588.1"/>
    <property type="molecule type" value="Genomic_DNA"/>
</dbReference>
<evidence type="ECO:0008006" key="3">
    <source>
        <dbReference type="Google" id="ProtNLM"/>
    </source>
</evidence>
<sequence length="115" mass="12839">MRCTVSLNLAVLDHYPAIAAAMAERQWDVMCHGVYNTRYVEGMNEQEESELYGLCQEIARRHLGYPARGMLGPFITANEGHATGWSTTRTGCTTTSRRRCAPAPDGWWRCPTATS</sequence>
<keyword evidence="2" id="KW-1185">Reference proteome</keyword>
<dbReference type="Gene3D" id="3.20.20.370">
    <property type="entry name" value="Glycoside hydrolase/deacetylase"/>
    <property type="match status" value="1"/>
</dbReference>
<accession>A0ABQ4JGD8</accession>